<accession>A0ACC2T746</accession>
<name>A0ACC2T746_9FUNG</name>
<evidence type="ECO:0000313" key="1">
    <source>
        <dbReference type="EMBL" id="KAJ9070396.1"/>
    </source>
</evidence>
<protein>
    <submittedName>
        <fullName evidence="1">Uncharacterized protein</fullName>
    </submittedName>
</protein>
<reference evidence="1" key="1">
    <citation type="submission" date="2022-04" db="EMBL/GenBank/DDBJ databases">
        <title>Genome of the entomopathogenic fungus Entomophthora muscae.</title>
        <authorList>
            <person name="Elya C."/>
            <person name="Lovett B.R."/>
            <person name="Lee E."/>
            <person name="Macias A.M."/>
            <person name="Hajek A.E."/>
            <person name="De Bivort B.L."/>
            <person name="Kasson M.T."/>
            <person name="De Fine Licht H.H."/>
            <person name="Stajich J.E."/>
        </authorList>
    </citation>
    <scope>NUCLEOTIDE SEQUENCE</scope>
    <source>
        <strain evidence="1">Berkeley</strain>
    </source>
</reference>
<gene>
    <name evidence="1" type="ORF">DSO57_1008437</name>
</gene>
<comment type="caution">
    <text evidence="1">The sequence shown here is derived from an EMBL/GenBank/DDBJ whole genome shotgun (WGS) entry which is preliminary data.</text>
</comment>
<dbReference type="EMBL" id="QTSX02003576">
    <property type="protein sequence ID" value="KAJ9070396.1"/>
    <property type="molecule type" value="Genomic_DNA"/>
</dbReference>
<proteinExistence type="predicted"/>
<organism evidence="1 2">
    <name type="scientific">Entomophthora muscae</name>
    <dbReference type="NCBI Taxonomy" id="34485"/>
    <lineage>
        <taxon>Eukaryota</taxon>
        <taxon>Fungi</taxon>
        <taxon>Fungi incertae sedis</taxon>
        <taxon>Zoopagomycota</taxon>
        <taxon>Entomophthoromycotina</taxon>
        <taxon>Entomophthoromycetes</taxon>
        <taxon>Entomophthorales</taxon>
        <taxon>Entomophthoraceae</taxon>
        <taxon>Entomophthora</taxon>
    </lineage>
</organism>
<sequence length="172" mass="19367">MTLSNVSGALMEEFSSEEALNNCKMDFVKGGIKKGETMQGYADRFYLEAQTLISLKAALFIDVKSAWLNAVRPNKNISLALKSGIYGTHSVSELICHLLTFKKTLWHLYLPQPELLRKTDTGQPLLRLINPNQQLVPLLLVLWLPLALEHVLSVENLVMCLESAKKIPRYTI</sequence>
<evidence type="ECO:0000313" key="2">
    <source>
        <dbReference type="Proteomes" id="UP001165960"/>
    </source>
</evidence>
<keyword evidence="2" id="KW-1185">Reference proteome</keyword>
<dbReference type="Proteomes" id="UP001165960">
    <property type="component" value="Unassembled WGS sequence"/>
</dbReference>